<dbReference type="InterPro" id="IPR006311">
    <property type="entry name" value="TAT_signal"/>
</dbReference>
<accession>L9XI47</accession>
<protein>
    <submittedName>
        <fullName evidence="2">von Willebrand factor type A</fullName>
    </submittedName>
</protein>
<dbReference type="AlphaFoldDB" id="L9XI47"/>
<dbReference type="PROSITE" id="PS51318">
    <property type="entry name" value="TAT"/>
    <property type="match status" value="1"/>
</dbReference>
<gene>
    <name evidence="2" type="ORF">C491_03600</name>
</gene>
<dbReference type="RefSeq" id="WP_005553832.1">
    <property type="nucleotide sequence ID" value="NZ_AOIB01000013.1"/>
</dbReference>
<evidence type="ECO:0000313" key="3">
    <source>
        <dbReference type="Proteomes" id="UP000011688"/>
    </source>
</evidence>
<organism evidence="2 3">
    <name type="scientific">Natronococcus amylolyticus DSM 10524</name>
    <dbReference type="NCBI Taxonomy" id="1227497"/>
    <lineage>
        <taxon>Archaea</taxon>
        <taxon>Methanobacteriati</taxon>
        <taxon>Methanobacteriota</taxon>
        <taxon>Stenosarchaea group</taxon>
        <taxon>Halobacteria</taxon>
        <taxon>Halobacteriales</taxon>
        <taxon>Natrialbaceae</taxon>
        <taxon>Natronococcus</taxon>
    </lineage>
</organism>
<feature type="compositionally biased region" description="Gly residues" evidence="1">
    <location>
        <begin position="243"/>
        <end position="252"/>
    </location>
</feature>
<proteinExistence type="predicted"/>
<sequence>MNTGNDFELSRRKILAGLGGIGIASAGAGLGTTAYLADREDIEDNKLVAGQLDLRIDWQQKYFGPEENKDHYAPYGPAGYPYVNAHPDHDGSGEQSLALNDTAVRYSDNDRNIQEYLTCETLSNFGPGDFNTDKRTQDHLIELEDVKPGDCGEITFSYHLCDNPGYVWFFGELGEIDPALAEAVEVQLWYDLECTNEVDEEDTIIFEGGSLSEVLADLEGGVQLDSTVYDSEGVDIGGDDGGSDAGGGGDNGGSDDDSSNGECVLVGKIDDVKDGVFSGVDGGSAVNNNEFNFNERANRPPPFGGGEYLARDATVRIDITEFKDGNESEPVAFTAEVIDGDYGLCGIDVRGGGDIERFDDLGCTTSTEIVTNLEIRGGQRAAISNIEFFVCDVDDPDPPDPDPPGVPGECFPANETFCIGFEWCLPTDTEIEGIDDVNDLQGKSVVFDLGFYTEQCRHNDEPSGPPGGA</sequence>
<dbReference type="Proteomes" id="UP000011688">
    <property type="component" value="Unassembled WGS sequence"/>
</dbReference>
<dbReference type="eggNOG" id="arCOG05861">
    <property type="taxonomic scope" value="Archaea"/>
</dbReference>
<dbReference type="OrthoDB" id="222305at2157"/>
<evidence type="ECO:0000313" key="2">
    <source>
        <dbReference type="EMBL" id="ELY60348.1"/>
    </source>
</evidence>
<evidence type="ECO:0000256" key="1">
    <source>
        <dbReference type="SAM" id="MobiDB-lite"/>
    </source>
</evidence>
<reference evidence="2 3" key="1">
    <citation type="journal article" date="2014" name="PLoS Genet.">
        <title>Phylogenetically driven sequencing of extremely halophilic archaea reveals strategies for static and dynamic osmo-response.</title>
        <authorList>
            <person name="Becker E.A."/>
            <person name="Seitzer P.M."/>
            <person name="Tritt A."/>
            <person name="Larsen D."/>
            <person name="Krusor M."/>
            <person name="Yao A.I."/>
            <person name="Wu D."/>
            <person name="Madern D."/>
            <person name="Eisen J.A."/>
            <person name="Darling A.E."/>
            <person name="Facciotti M.T."/>
        </authorList>
    </citation>
    <scope>NUCLEOTIDE SEQUENCE [LARGE SCALE GENOMIC DNA]</scope>
    <source>
        <strain evidence="2 3">DSM 10524</strain>
    </source>
</reference>
<feature type="region of interest" description="Disordered" evidence="1">
    <location>
        <begin position="230"/>
        <end position="260"/>
    </location>
</feature>
<name>L9XI47_9EURY</name>
<dbReference type="eggNOG" id="arCOG02903">
    <property type="taxonomic scope" value="Archaea"/>
</dbReference>
<keyword evidence="3" id="KW-1185">Reference proteome</keyword>
<dbReference type="EMBL" id="AOIB01000013">
    <property type="protein sequence ID" value="ELY60348.1"/>
    <property type="molecule type" value="Genomic_DNA"/>
</dbReference>
<comment type="caution">
    <text evidence="2">The sequence shown here is derived from an EMBL/GenBank/DDBJ whole genome shotgun (WGS) entry which is preliminary data.</text>
</comment>